<comment type="caution">
    <text evidence="2">The sequence shown here is derived from an EMBL/GenBank/DDBJ whole genome shotgun (WGS) entry which is preliminary data.</text>
</comment>
<dbReference type="GO" id="GO:0005524">
    <property type="term" value="F:ATP binding"/>
    <property type="evidence" value="ECO:0007669"/>
    <property type="project" value="InterPro"/>
</dbReference>
<dbReference type="SMART" id="SM00220">
    <property type="entry name" value="S_TKc"/>
    <property type="match status" value="1"/>
</dbReference>
<evidence type="ECO:0000259" key="1">
    <source>
        <dbReference type="PROSITE" id="PS50011"/>
    </source>
</evidence>
<keyword evidence="3" id="KW-1185">Reference proteome</keyword>
<dbReference type="AlphaFoldDB" id="A0A176VK72"/>
<dbReference type="PROSITE" id="PS50011">
    <property type="entry name" value="PROTEIN_KINASE_DOM"/>
    <property type="match status" value="1"/>
</dbReference>
<dbReference type="FunFam" id="1.10.510.10:FF:000725">
    <property type="entry name" value="Putative LRR receptor-like serine/threonine-protein kinase"/>
    <property type="match status" value="1"/>
</dbReference>
<name>A0A176VK72_MARPO</name>
<dbReference type="InterPro" id="IPR051824">
    <property type="entry name" value="LRR_Rcpt-Like_S/T_Kinase"/>
</dbReference>
<dbReference type="GO" id="GO:0004672">
    <property type="term" value="F:protein kinase activity"/>
    <property type="evidence" value="ECO:0007669"/>
    <property type="project" value="InterPro"/>
</dbReference>
<dbReference type="Gene3D" id="1.10.510.10">
    <property type="entry name" value="Transferase(Phosphotransferase) domain 1"/>
    <property type="match status" value="1"/>
</dbReference>
<dbReference type="SUPFAM" id="SSF56112">
    <property type="entry name" value="Protein kinase-like (PK-like)"/>
    <property type="match status" value="1"/>
</dbReference>
<dbReference type="PROSITE" id="PS00108">
    <property type="entry name" value="PROTEIN_KINASE_ST"/>
    <property type="match status" value="1"/>
</dbReference>
<accession>A0A176VK72</accession>
<protein>
    <recommendedName>
        <fullName evidence="1">Protein kinase domain-containing protein</fullName>
    </recommendedName>
</protein>
<dbReference type="Pfam" id="PF00069">
    <property type="entry name" value="Pkinase"/>
    <property type="match status" value="1"/>
</dbReference>
<sequence length="414" mass="46153">MNVRAIRKRREGDVLVYESSPPSPDVSPIVGKLVLFSKDLPSRYEDWKTGTKALLDRECMIGRGTLGSVYKATFEGGLSIAVKKLETLGRIKNQDDFEQEMGLLGNLKHPNLVPLQGYYWSSAMQLLLSDFVANGSLYSHLHQSSGAVTSLSWALRFNIALGTAKGLAYLHHDCRPPVFHFDLKVSNILLDAEFEPRVSDYGFVKLLPMLDTYISSRKFHTTLGYVAPELACQSLRLTEKCDVYSFGMVLLELVTGRQPVESFENSVIVLGEFVRSSLEQGNVSSCVDPRLDAVPESEIMQALKLGLICTSQTPSKRPTMAEVVQEDELAVQCNAMALSIFLGSVYGVDEPYDHHSSHHYHYHHLVIVQHVIHKPLDGFKLQIGQRNKGLEAWQKGEATILSSSSFQGLSFFDK</sequence>
<dbReference type="Proteomes" id="UP000077202">
    <property type="component" value="Unassembled WGS sequence"/>
</dbReference>
<evidence type="ECO:0000313" key="2">
    <source>
        <dbReference type="EMBL" id="OAE20345.1"/>
    </source>
</evidence>
<dbReference type="FunFam" id="3.30.200.20:FF:000450">
    <property type="entry name" value="Putative LRR receptor-like serine/threonine-protein kinase"/>
    <property type="match status" value="1"/>
</dbReference>
<gene>
    <name evidence="2" type="ORF">AXG93_209s1130</name>
</gene>
<feature type="domain" description="Protein kinase" evidence="1">
    <location>
        <begin position="55"/>
        <end position="329"/>
    </location>
</feature>
<dbReference type="CDD" id="cd14066">
    <property type="entry name" value="STKc_IRAK"/>
    <property type="match status" value="1"/>
</dbReference>
<dbReference type="Gene3D" id="3.30.200.20">
    <property type="entry name" value="Phosphorylase Kinase, domain 1"/>
    <property type="match status" value="1"/>
</dbReference>
<reference evidence="2" key="1">
    <citation type="submission" date="2016-03" db="EMBL/GenBank/DDBJ databases">
        <title>Mechanisms controlling the formation of the plant cell surface in tip-growing cells are functionally conserved among land plants.</title>
        <authorList>
            <person name="Honkanen S."/>
            <person name="Jones V.A."/>
            <person name="Morieri G."/>
            <person name="Champion C."/>
            <person name="Hetherington A.J."/>
            <person name="Kelly S."/>
            <person name="Saint-Marcoux D."/>
            <person name="Proust H."/>
            <person name="Prescott H."/>
            <person name="Dolan L."/>
        </authorList>
    </citation>
    <scope>NUCLEOTIDE SEQUENCE [LARGE SCALE GENOMIC DNA]</scope>
    <source>
        <tissue evidence="2">Whole gametophyte</tissue>
    </source>
</reference>
<dbReference type="PANTHER" id="PTHR48006">
    <property type="entry name" value="LEUCINE-RICH REPEAT-CONTAINING PROTEIN DDB_G0281931-RELATED"/>
    <property type="match status" value="1"/>
</dbReference>
<dbReference type="InterPro" id="IPR008271">
    <property type="entry name" value="Ser/Thr_kinase_AS"/>
</dbReference>
<dbReference type="EMBL" id="LVLJ01003630">
    <property type="protein sequence ID" value="OAE20345.1"/>
    <property type="molecule type" value="Genomic_DNA"/>
</dbReference>
<dbReference type="InterPro" id="IPR000719">
    <property type="entry name" value="Prot_kinase_dom"/>
</dbReference>
<dbReference type="InterPro" id="IPR011009">
    <property type="entry name" value="Kinase-like_dom_sf"/>
</dbReference>
<dbReference type="PANTHER" id="PTHR48006:SF96">
    <property type="entry name" value="PROTEIN KINASE DOMAIN-CONTAINING PROTEIN"/>
    <property type="match status" value="1"/>
</dbReference>
<evidence type="ECO:0000313" key="3">
    <source>
        <dbReference type="Proteomes" id="UP000077202"/>
    </source>
</evidence>
<organism evidence="2 3">
    <name type="scientific">Marchantia polymorpha subsp. ruderalis</name>
    <dbReference type="NCBI Taxonomy" id="1480154"/>
    <lineage>
        <taxon>Eukaryota</taxon>
        <taxon>Viridiplantae</taxon>
        <taxon>Streptophyta</taxon>
        <taxon>Embryophyta</taxon>
        <taxon>Marchantiophyta</taxon>
        <taxon>Marchantiopsida</taxon>
        <taxon>Marchantiidae</taxon>
        <taxon>Marchantiales</taxon>
        <taxon>Marchantiaceae</taxon>
        <taxon>Marchantia</taxon>
    </lineage>
</organism>
<proteinExistence type="predicted"/>